<accession>A0A8S1BSD7</accession>
<evidence type="ECO:0000256" key="1">
    <source>
        <dbReference type="SAM" id="MobiDB-lite"/>
    </source>
</evidence>
<organism evidence="3 4">
    <name type="scientific">Cloeon dipterum</name>
    <dbReference type="NCBI Taxonomy" id="197152"/>
    <lineage>
        <taxon>Eukaryota</taxon>
        <taxon>Metazoa</taxon>
        <taxon>Ecdysozoa</taxon>
        <taxon>Arthropoda</taxon>
        <taxon>Hexapoda</taxon>
        <taxon>Insecta</taxon>
        <taxon>Pterygota</taxon>
        <taxon>Palaeoptera</taxon>
        <taxon>Ephemeroptera</taxon>
        <taxon>Pisciforma</taxon>
        <taxon>Baetidae</taxon>
        <taxon>Cloeon</taxon>
    </lineage>
</organism>
<name>A0A8S1BSD7_9INSE</name>
<evidence type="ECO:0000313" key="4">
    <source>
        <dbReference type="Proteomes" id="UP000494165"/>
    </source>
</evidence>
<dbReference type="AlphaFoldDB" id="A0A8S1BSD7"/>
<keyword evidence="2" id="KW-0732">Signal</keyword>
<proteinExistence type="predicted"/>
<gene>
    <name evidence="3" type="ORF">CLODIP_2_CD05001</name>
</gene>
<feature type="signal peptide" evidence="2">
    <location>
        <begin position="1"/>
        <end position="25"/>
    </location>
</feature>
<keyword evidence="4" id="KW-1185">Reference proteome</keyword>
<feature type="chain" id="PRO_5035774877" evidence="2">
    <location>
        <begin position="26"/>
        <end position="214"/>
    </location>
</feature>
<evidence type="ECO:0000256" key="2">
    <source>
        <dbReference type="SAM" id="SignalP"/>
    </source>
</evidence>
<dbReference type="EMBL" id="CADEPI010000008">
    <property type="protein sequence ID" value="CAB3362376.1"/>
    <property type="molecule type" value="Genomic_DNA"/>
</dbReference>
<sequence length="214" mass="23179">MANKTPTTTALLLLAALLQVHSAHAAVADQVADSTDIANQIVQQLQSLGHHKYPPAMTSARSANHVAASNVHYEASPYYEPYGNPHDSTTYIKFHEPEPTVDPNITPSGINVNAALGYISYLVLLVLLQSAVEGVAARSGRRRRSVGGASNEDLLGRGLELMNEVGMLHHDSLAALPERLLAMLGEQVNHQQAKGKFKSNKNLRKNKKFGKQSE</sequence>
<reference evidence="3 4" key="1">
    <citation type="submission" date="2020-04" db="EMBL/GenBank/DDBJ databases">
        <authorList>
            <person name="Alioto T."/>
            <person name="Alioto T."/>
            <person name="Gomez Garrido J."/>
        </authorList>
    </citation>
    <scope>NUCLEOTIDE SEQUENCE [LARGE SCALE GENOMIC DNA]</scope>
</reference>
<evidence type="ECO:0000313" key="3">
    <source>
        <dbReference type="EMBL" id="CAB3362376.1"/>
    </source>
</evidence>
<dbReference type="Proteomes" id="UP000494165">
    <property type="component" value="Unassembled WGS sequence"/>
</dbReference>
<feature type="compositionally biased region" description="Basic residues" evidence="1">
    <location>
        <begin position="193"/>
        <end position="214"/>
    </location>
</feature>
<protein>
    <submittedName>
        <fullName evidence="3">Uncharacterized protein</fullName>
    </submittedName>
</protein>
<comment type="caution">
    <text evidence="3">The sequence shown here is derived from an EMBL/GenBank/DDBJ whole genome shotgun (WGS) entry which is preliminary data.</text>
</comment>
<feature type="region of interest" description="Disordered" evidence="1">
    <location>
        <begin position="191"/>
        <end position="214"/>
    </location>
</feature>